<feature type="domain" description="Peptidase A1" evidence="7">
    <location>
        <begin position="99"/>
        <end position="429"/>
    </location>
</feature>
<dbReference type="Gene3D" id="2.40.70.10">
    <property type="entry name" value="Acid Proteases"/>
    <property type="match status" value="2"/>
</dbReference>
<dbReference type="SUPFAM" id="SSF50630">
    <property type="entry name" value="Acid proteases"/>
    <property type="match status" value="1"/>
</dbReference>
<sequence length="578" mass="59830">MQLLLLALSAFLASAYAAPSSTQSAAPTGTPGIKLPILTDRSLPHPRNKNLEGEALLSWMSQQRNHVHAKYGKGGSGKRRHVEARQAAPLGMVTMGGFYYTQIGLGTPEKTYSVVLDTGSADFWIAGTSCSGCEKMKLYDPSKSSSFKSSEQRFQIPYGQGGVKGVLGADDVSLAGYKVEGLNFGRATDLAQGTTRAPASGIMGMGFESLSSSGATPFWQVVSIEGKLKDPVFSFQLVSDKMDASSAGQETAGGVFTLGNLDDQQFSGEITWVDLASQYGSKGMGYWGIKMDAFEVNGKNIPLGDNNLVAVDTGTTLIGAPESIVKAAYQQIPHAKPSSSSSSGGQGYYVFPCSQSFEIKLTFGGKAFSLNQDDLNIGMVDAREKMCGGALFVAQVPDGAHVPAWILGDTFLSKVYSVYSWQPERVGFASLPQNGPKTLALTSTKGGQDGSASAAPGGGGGISQPASRSQMHETGVVGAGGLPTPKLVSVPSGMQTLSAPKSLPTGHGGGAGGGGFGQASKITVHNSAEWNSLTSRFGEGGGGLFSIFNGSSAMHRADGIRVALVTLVAAALAACLLL</sequence>
<reference evidence="8" key="1">
    <citation type="submission" date="2023-03" db="EMBL/GenBank/DDBJ databases">
        <title>Mating type loci evolution in Malassezia.</title>
        <authorList>
            <person name="Coelho M.A."/>
        </authorList>
    </citation>
    <scope>NUCLEOTIDE SEQUENCE</scope>
    <source>
        <strain evidence="8">CBS 7876</strain>
    </source>
</reference>
<gene>
    <name evidence="8" type="ORF">MOBT1_002872</name>
</gene>
<dbReference type="EMBL" id="CP119940">
    <property type="protein sequence ID" value="WFD04169.1"/>
    <property type="molecule type" value="Genomic_DNA"/>
</dbReference>
<proteinExistence type="inferred from homology"/>
<keyword evidence="6" id="KW-0732">Signal</keyword>
<evidence type="ECO:0000313" key="8">
    <source>
        <dbReference type="EMBL" id="WFD04169.1"/>
    </source>
</evidence>
<feature type="active site" evidence="3">
    <location>
        <position position="312"/>
    </location>
</feature>
<organism evidence="8 9">
    <name type="scientific">Malassezia obtusa</name>
    <dbReference type="NCBI Taxonomy" id="76774"/>
    <lineage>
        <taxon>Eukaryota</taxon>
        <taxon>Fungi</taxon>
        <taxon>Dikarya</taxon>
        <taxon>Basidiomycota</taxon>
        <taxon>Ustilaginomycotina</taxon>
        <taxon>Malasseziomycetes</taxon>
        <taxon>Malasseziales</taxon>
        <taxon>Malasseziaceae</taxon>
        <taxon>Malassezia</taxon>
    </lineage>
</organism>
<dbReference type="PRINTS" id="PR00792">
    <property type="entry name" value="PEPSIN"/>
</dbReference>
<feature type="region of interest" description="Disordered" evidence="5">
    <location>
        <begin position="439"/>
        <end position="482"/>
    </location>
</feature>
<dbReference type="Proteomes" id="UP001214603">
    <property type="component" value="Chromosome 7"/>
</dbReference>
<evidence type="ECO:0000259" key="7">
    <source>
        <dbReference type="PROSITE" id="PS51767"/>
    </source>
</evidence>
<evidence type="ECO:0000256" key="6">
    <source>
        <dbReference type="SAM" id="SignalP"/>
    </source>
</evidence>
<dbReference type="PROSITE" id="PS51767">
    <property type="entry name" value="PEPTIDASE_A1"/>
    <property type="match status" value="1"/>
</dbReference>
<dbReference type="CDD" id="cd05471">
    <property type="entry name" value="pepsin_like"/>
    <property type="match status" value="1"/>
</dbReference>
<dbReference type="AlphaFoldDB" id="A0AAF0E487"/>
<feature type="chain" id="PRO_5042128518" evidence="6">
    <location>
        <begin position="18"/>
        <end position="578"/>
    </location>
</feature>
<dbReference type="Pfam" id="PF00026">
    <property type="entry name" value="Asp"/>
    <property type="match status" value="1"/>
</dbReference>
<evidence type="ECO:0000256" key="3">
    <source>
        <dbReference type="PIRSR" id="PIRSR601461-1"/>
    </source>
</evidence>
<dbReference type="EC" id="3.4.23.5" evidence="8"/>
<dbReference type="InterPro" id="IPR034164">
    <property type="entry name" value="Pepsin-like_dom"/>
</dbReference>
<comment type="similarity">
    <text evidence="1 4">Belongs to the peptidase A1 family.</text>
</comment>
<feature type="active site" evidence="3">
    <location>
        <position position="117"/>
    </location>
</feature>
<dbReference type="PANTHER" id="PTHR47966">
    <property type="entry name" value="BETA-SITE APP-CLEAVING ENZYME, ISOFORM A-RELATED"/>
    <property type="match status" value="1"/>
</dbReference>
<name>A0AAF0E487_9BASI</name>
<dbReference type="PANTHER" id="PTHR47966:SF57">
    <property type="entry name" value="PEPTIDASE A1 DOMAIN-CONTAINING PROTEIN"/>
    <property type="match status" value="1"/>
</dbReference>
<keyword evidence="4 8" id="KW-0378">Hydrolase</keyword>
<evidence type="ECO:0000256" key="5">
    <source>
        <dbReference type="SAM" id="MobiDB-lite"/>
    </source>
</evidence>
<dbReference type="PROSITE" id="PS00141">
    <property type="entry name" value="ASP_PROTEASE"/>
    <property type="match status" value="1"/>
</dbReference>
<dbReference type="FunFam" id="2.40.70.10:FF:000008">
    <property type="entry name" value="Cathepsin D"/>
    <property type="match status" value="1"/>
</dbReference>
<evidence type="ECO:0000313" key="9">
    <source>
        <dbReference type="Proteomes" id="UP001214603"/>
    </source>
</evidence>
<feature type="signal peptide" evidence="6">
    <location>
        <begin position="1"/>
        <end position="17"/>
    </location>
</feature>
<accession>A0AAF0E487</accession>
<keyword evidence="9" id="KW-1185">Reference proteome</keyword>
<dbReference type="InterPro" id="IPR001461">
    <property type="entry name" value="Aspartic_peptidase_A1"/>
</dbReference>
<dbReference type="GO" id="GO:0006508">
    <property type="term" value="P:proteolysis"/>
    <property type="evidence" value="ECO:0007669"/>
    <property type="project" value="UniProtKB-KW"/>
</dbReference>
<keyword evidence="2 4" id="KW-0064">Aspartyl protease</keyword>
<dbReference type="InterPro" id="IPR021109">
    <property type="entry name" value="Peptidase_aspartic_dom_sf"/>
</dbReference>
<protein>
    <submittedName>
        <fullName evidence="8">Cathepsin D</fullName>
        <ecNumber evidence="8">3.4.23.5</ecNumber>
    </submittedName>
</protein>
<dbReference type="GO" id="GO:0004190">
    <property type="term" value="F:aspartic-type endopeptidase activity"/>
    <property type="evidence" value="ECO:0007669"/>
    <property type="project" value="UniProtKB-KW"/>
</dbReference>
<evidence type="ECO:0000256" key="4">
    <source>
        <dbReference type="RuleBase" id="RU000454"/>
    </source>
</evidence>
<keyword evidence="4" id="KW-0645">Protease</keyword>
<evidence type="ECO:0000256" key="1">
    <source>
        <dbReference type="ARBA" id="ARBA00007447"/>
    </source>
</evidence>
<evidence type="ECO:0000256" key="2">
    <source>
        <dbReference type="ARBA" id="ARBA00022750"/>
    </source>
</evidence>
<dbReference type="InterPro" id="IPR001969">
    <property type="entry name" value="Aspartic_peptidase_AS"/>
</dbReference>
<dbReference type="InterPro" id="IPR033121">
    <property type="entry name" value="PEPTIDASE_A1"/>
</dbReference>